<gene>
    <name evidence="1" type="ORF">J2S74_001321</name>
</gene>
<accession>A0ABT9ZRU2</accession>
<name>A0ABT9ZRU2_9BACI</name>
<organism evidence="1 2">
    <name type="scientific">Evansella vedderi</name>
    <dbReference type="NCBI Taxonomy" id="38282"/>
    <lineage>
        <taxon>Bacteria</taxon>
        <taxon>Bacillati</taxon>
        <taxon>Bacillota</taxon>
        <taxon>Bacilli</taxon>
        <taxon>Bacillales</taxon>
        <taxon>Bacillaceae</taxon>
        <taxon>Evansella</taxon>
    </lineage>
</organism>
<dbReference type="Pfam" id="PF13076">
    <property type="entry name" value="Fur_reg_FbpA"/>
    <property type="match status" value="1"/>
</dbReference>
<dbReference type="Proteomes" id="UP001230005">
    <property type="component" value="Unassembled WGS sequence"/>
</dbReference>
<keyword evidence="2" id="KW-1185">Reference proteome</keyword>
<proteinExistence type="predicted"/>
<evidence type="ECO:0008006" key="3">
    <source>
        <dbReference type="Google" id="ProtNLM"/>
    </source>
</evidence>
<dbReference type="RefSeq" id="WP_307323228.1">
    <property type="nucleotide sequence ID" value="NZ_JAUSUG010000004.1"/>
</dbReference>
<dbReference type="InterPro" id="IPR025072">
    <property type="entry name" value="Fur_reg_FbpA"/>
</dbReference>
<dbReference type="EMBL" id="JAUSUG010000004">
    <property type="protein sequence ID" value="MDQ0253948.1"/>
    <property type="molecule type" value="Genomic_DNA"/>
</dbReference>
<sequence>MSKFIQEAIRAKKNYLISQLIQSGIFKKGDQHLYELTLTELEEEYKAHEKEKSKVT</sequence>
<comment type="caution">
    <text evidence="1">The sequence shown here is derived from an EMBL/GenBank/DDBJ whole genome shotgun (WGS) entry which is preliminary data.</text>
</comment>
<protein>
    <recommendedName>
        <fullName evidence="3">Fur-regulated basic protein FbpA</fullName>
    </recommendedName>
</protein>
<reference evidence="1 2" key="1">
    <citation type="submission" date="2023-07" db="EMBL/GenBank/DDBJ databases">
        <title>Genomic Encyclopedia of Type Strains, Phase IV (KMG-IV): sequencing the most valuable type-strain genomes for metagenomic binning, comparative biology and taxonomic classification.</title>
        <authorList>
            <person name="Goeker M."/>
        </authorList>
    </citation>
    <scope>NUCLEOTIDE SEQUENCE [LARGE SCALE GENOMIC DNA]</scope>
    <source>
        <strain evidence="1 2">DSM 9768</strain>
    </source>
</reference>
<evidence type="ECO:0000313" key="2">
    <source>
        <dbReference type="Proteomes" id="UP001230005"/>
    </source>
</evidence>
<evidence type="ECO:0000313" key="1">
    <source>
        <dbReference type="EMBL" id="MDQ0253948.1"/>
    </source>
</evidence>